<name>A0A165N1Z6_EXIGL</name>
<feature type="compositionally biased region" description="Basic and acidic residues" evidence="4">
    <location>
        <begin position="52"/>
        <end position="61"/>
    </location>
</feature>
<dbReference type="SUPFAM" id="SSF51197">
    <property type="entry name" value="Clavaminate synthase-like"/>
    <property type="match status" value="1"/>
</dbReference>
<dbReference type="SMART" id="SM00558">
    <property type="entry name" value="JmjC"/>
    <property type="match status" value="1"/>
</dbReference>
<dbReference type="GO" id="GO:0000118">
    <property type="term" value="C:histone deacetylase complex"/>
    <property type="evidence" value="ECO:0007669"/>
    <property type="project" value="TreeGrafter"/>
</dbReference>
<dbReference type="Proteomes" id="UP000077266">
    <property type="component" value="Unassembled WGS sequence"/>
</dbReference>
<evidence type="ECO:0000256" key="1">
    <source>
        <dbReference type="ARBA" id="ARBA00004123"/>
    </source>
</evidence>
<evidence type="ECO:0000313" key="7">
    <source>
        <dbReference type="Proteomes" id="UP000077266"/>
    </source>
</evidence>
<dbReference type="GO" id="GO:0003712">
    <property type="term" value="F:transcription coregulator activity"/>
    <property type="evidence" value="ECO:0007669"/>
    <property type="project" value="TreeGrafter"/>
</dbReference>
<protein>
    <recommendedName>
        <fullName evidence="5">JmjC domain-containing protein</fullName>
    </recommendedName>
</protein>
<dbReference type="Pfam" id="PF02373">
    <property type="entry name" value="JmjC"/>
    <property type="match status" value="1"/>
</dbReference>
<feature type="domain" description="JmjC" evidence="5">
    <location>
        <begin position="409"/>
        <end position="578"/>
    </location>
</feature>
<dbReference type="GO" id="GO:0031490">
    <property type="term" value="F:chromatin DNA binding"/>
    <property type="evidence" value="ECO:0007669"/>
    <property type="project" value="TreeGrafter"/>
</dbReference>
<keyword evidence="7" id="KW-1185">Reference proteome</keyword>
<keyword evidence="2" id="KW-0479">Metal-binding</keyword>
<dbReference type="Gene3D" id="2.60.120.650">
    <property type="entry name" value="Cupin"/>
    <property type="match status" value="1"/>
</dbReference>
<evidence type="ECO:0000256" key="2">
    <source>
        <dbReference type="ARBA" id="ARBA00022723"/>
    </source>
</evidence>
<dbReference type="AlphaFoldDB" id="A0A165N1Z6"/>
<dbReference type="GO" id="GO:0046872">
    <property type="term" value="F:metal ion binding"/>
    <property type="evidence" value="ECO:0007669"/>
    <property type="project" value="UniProtKB-KW"/>
</dbReference>
<organism evidence="6 7">
    <name type="scientific">Exidia glandulosa HHB12029</name>
    <dbReference type="NCBI Taxonomy" id="1314781"/>
    <lineage>
        <taxon>Eukaryota</taxon>
        <taxon>Fungi</taxon>
        <taxon>Dikarya</taxon>
        <taxon>Basidiomycota</taxon>
        <taxon>Agaricomycotina</taxon>
        <taxon>Agaricomycetes</taxon>
        <taxon>Auriculariales</taxon>
        <taxon>Exidiaceae</taxon>
        <taxon>Exidia</taxon>
    </lineage>
</organism>
<dbReference type="PANTHER" id="PTHR12549">
    <property type="entry name" value="JMJC DOMAIN-CONTAINING HISTONE DEMETHYLATION PROTEIN"/>
    <property type="match status" value="1"/>
</dbReference>
<dbReference type="InterPro" id="IPR045109">
    <property type="entry name" value="LSDs-like"/>
</dbReference>
<evidence type="ECO:0000259" key="5">
    <source>
        <dbReference type="PROSITE" id="PS51184"/>
    </source>
</evidence>
<reference evidence="6 7" key="1">
    <citation type="journal article" date="2016" name="Mol. Biol. Evol.">
        <title>Comparative Genomics of Early-Diverging Mushroom-Forming Fungi Provides Insights into the Origins of Lignocellulose Decay Capabilities.</title>
        <authorList>
            <person name="Nagy L.G."/>
            <person name="Riley R."/>
            <person name="Tritt A."/>
            <person name="Adam C."/>
            <person name="Daum C."/>
            <person name="Floudas D."/>
            <person name="Sun H."/>
            <person name="Yadav J.S."/>
            <person name="Pangilinan J."/>
            <person name="Larsson K.H."/>
            <person name="Matsuura K."/>
            <person name="Barry K."/>
            <person name="Labutti K."/>
            <person name="Kuo R."/>
            <person name="Ohm R.A."/>
            <person name="Bhattacharya S.S."/>
            <person name="Shirouzu T."/>
            <person name="Yoshinaga Y."/>
            <person name="Martin F.M."/>
            <person name="Grigoriev I.V."/>
            <person name="Hibbett D.S."/>
        </authorList>
    </citation>
    <scope>NUCLEOTIDE SEQUENCE [LARGE SCALE GENOMIC DNA]</scope>
    <source>
        <strain evidence="6 7">HHB12029</strain>
    </source>
</reference>
<dbReference type="GO" id="GO:0000785">
    <property type="term" value="C:chromatin"/>
    <property type="evidence" value="ECO:0007669"/>
    <property type="project" value="TreeGrafter"/>
</dbReference>
<sequence>MDWFFDPSLTLSERKARMHRWLLLASRVGDDTQVPRFNPAGQNAIATGQEWPEPRPTRNDSRVSTSLAQPSISSSISTPEYQKAACVDLPLETSLACRACRSGAQDDECRFRGFRLISPCLSGAIAAVSFPEPPSTTHSLSEDCAPLPHSEKIHVVAKLTAVAQLLLPALKPEIELFEHPGLLYQRPSAGFRTTCDKCLTSIFSGAWLCTCCGFESCLDCYSAVIRLPSDGGGDLSNACASDSHHFRPLARLTRQELISESNRMSAWLESFSGVPQDSSHVPCGDSQSMRNVEKNVITVTASDMTSERFASIWSHGAPFLVRDLASDPRLWSPQYFMDAFGPDACTVEDCQTGNMEDVTVSAFFKQFSKPSRKASLKLKDWPPTSAFEEVFPELYRDFARTVPAPEYVLRTGIFNLAAHFPELGVPPDLGPKMYNALASMPGSDTRGSTRLHSDIADAVNVMKYSSTADGAVWTIFAAEDSETLSTFLRTHVEGSQTDSTIDPIDGQQHYLTSSMLTTLREKTGLTWWEIVQRTNEAVFIPAGCPHQVLNRSHCVKIAIDFVSPQNIARCHHLTARFRAQNVGEKWKEDVLQLKTMAWHAWVALSH</sequence>
<evidence type="ECO:0000256" key="3">
    <source>
        <dbReference type="ARBA" id="ARBA00023242"/>
    </source>
</evidence>
<dbReference type="GO" id="GO:0032454">
    <property type="term" value="F:histone H3K9 demethylase activity"/>
    <property type="evidence" value="ECO:0007669"/>
    <property type="project" value="InterPro"/>
</dbReference>
<dbReference type="InParanoid" id="A0A165N1Z6"/>
<dbReference type="OrthoDB" id="1667110at2759"/>
<comment type="subcellular location">
    <subcellularLocation>
        <location evidence="1">Nucleus</location>
    </subcellularLocation>
</comment>
<proteinExistence type="predicted"/>
<keyword evidence="3" id="KW-0539">Nucleus</keyword>
<dbReference type="PROSITE" id="PS51184">
    <property type="entry name" value="JMJC"/>
    <property type="match status" value="1"/>
</dbReference>
<dbReference type="PANTHER" id="PTHR12549:SF38">
    <property type="entry name" value="JMJC DOMAIN-CONTAINING HISTONE DEMETHYLASE 2, ISOFORM A"/>
    <property type="match status" value="1"/>
</dbReference>
<gene>
    <name evidence="6" type="ORF">EXIGLDRAFT_176255</name>
</gene>
<accession>A0A165N1Z6</accession>
<evidence type="ECO:0000256" key="4">
    <source>
        <dbReference type="SAM" id="MobiDB-lite"/>
    </source>
</evidence>
<dbReference type="STRING" id="1314781.A0A165N1Z6"/>
<dbReference type="InterPro" id="IPR003347">
    <property type="entry name" value="JmjC_dom"/>
</dbReference>
<dbReference type="GO" id="GO:0006357">
    <property type="term" value="P:regulation of transcription by RNA polymerase II"/>
    <property type="evidence" value="ECO:0007669"/>
    <property type="project" value="TreeGrafter"/>
</dbReference>
<feature type="region of interest" description="Disordered" evidence="4">
    <location>
        <begin position="34"/>
        <end position="69"/>
    </location>
</feature>
<evidence type="ECO:0000313" key="6">
    <source>
        <dbReference type="EMBL" id="KZW00096.1"/>
    </source>
</evidence>
<dbReference type="EMBL" id="KV425903">
    <property type="protein sequence ID" value="KZW00096.1"/>
    <property type="molecule type" value="Genomic_DNA"/>
</dbReference>